<dbReference type="Proteomes" id="UP000823775">
    <property type="component" value="Unassembled WGS sequence"/>
</dbReference>
<reference evidence="1 2" key="1">
    <citation type="journal article" date="2021" name="BMC Genomics">
        <title>Datura genome reveals duplications of psychoactive alkaloid biosynthetic genes and high mutation rate following tissue culture.</title>
        <authorList>
            <person name="Rajewski A."/>
            <person name="Carter-House D."/>
            <person name="Stajich J."/>
            <person name="Litt A."/>
        </authorList>
    </citation>
    <scope>NUCLEOTIDE SEQUENCE [LARGE SCALE GENOMIC DNA]</scope>
    <source>
        <strain evidence="1">AR-01</strain>
    </source>
</reference>
<name>A0ABS8SYH1_DATST</name>
<sequence length="73" mass="8304">MVKRHKMSILTCHNNGNMDSVGSWSKKKWMSGLIEEQLQQLNIGYPQSEHSRALDGVRLGFEEPFDDDGPVDD</sequence>
<organism evidence="1 2">
    <name type="scientific">Datura stramonium</name>
    <name type="common">Jimsonweed</name>
    <name type="synonym">Common thornapple</name>
    <dbReference type="NCBI Taxonomy" id="4076"/>
    <lineage>
        <taxon>Eukaryota</taxon>
        <taxon>Viridiplantae</taxon>
        <taxon>Streptophyta</taxon>
        <taxon>Embryophyta</taxon>
        <taxon>Tracheophyta</taxon>
        <taxon>Spermatophyta</taxon>
        <taxon>Magnoliopsida</taxon>
        <taxon>eudicotyledons</taxon>
        <taxon>Gunneridae</taxon>
        <taxon>Pentapetalae</taxon>
        <taxon>asterids</taxon>
        <taxon>lamiids</taxon>
        <taxon>Solanales</taxon>
        <taxon>Solanaceae</taxon>
        <taxon>Solanoideae</taxon>
        <taxon>Datureae</taxon>
        <taxon>Datura</taxon>
    </lineage>
</organism>
<gene>
    <name evidence="1" type="ORF">HAX54_051369</name>
</gene>
<evidence type="ECO:0000313" key="1">
    <source>
        <dbReference type="EMBL" id="MCD7463780.1"/>
    </source>
</evidence>
<evidence type="ECO:0000313" key="2">
    <source>
        <dbReference type="Proteomes" id="UP000823775"/>
    </source>
</evidence>
<comment type="caution">
    <text evidence="1">The sequence shown here is derived from an EMBL/GenBank/DDBJ whole genome shotgun (WGS) entry which is preliminary data.</text>
</comment>
<dbReference type="EMBL" id="JACEIK010000913">
    <property type="protein sequence ID" value="MCD7463780.1"/>
    <property type="molecule type" value="Genomic_DNA"/>
</dbReference>
<accession>A0ABS8SYH1</accession>
<protein>
    <submittedName>
        <fullName evidence="1">Uncharacterized protein</fullName>
    </submittedName>
</protein>
<keyword evidence="2" id="KW-1185">Reference proteome</keyword>
<proteinExistence type="predicted"/>